<accession>A0A170ZM55</accession>
<reference evidence="2" key="2">
    <citation type="journal article" date="2017" name="Genome Announc.">
        <title>Draft genome sequence of Paludibacter jiangxiensis NM7(T), a propionate-producing fermentative bacterium.</title>
        <authorList>
            <person name="Qiu Y.-L."/>
            <person name="Tourlousse D.M."/>
            <person name="Matsuura N."/>
            <person name="Ohashi A."/>
            <person name="Sekiguchi Y."/>
        </authorList>
    </citation>
    <scope>NUCLEOTIDE SEQUENCE [LARGE SCALE GENOMIC DNA]</scope>
    <source>
        <strain evidence="2">NM7</strain>
    </source>
</reference>
<evidence type="ECO:0000313" key="2">
    <source>
        <dbReference type="Proteomes" id="UP000076586"/>
    </source>
</evidence>
<proteinExistence type="predicted"/>
<dbReference type="EMBL" id="BDCR01000003">
    <property type="protein sequence ID" value="GAT62813.1"/>
    <property type="molecule type" value="Genomic_DNA"/>
</dbReference>
<dbReference type="Proteomes" id="UP000076586">
    <property type="component" value="Unassembled WGS sequence"/>
</dbReference>
<gene>
    <name evidence="1" type="ORF">PJIAN_3123</name>
</gene>
<protein>
    <submittedName>
        <fullName evidence="1">Uncharacterized protein</fullName>
    </submittedName>
</protein>
<dbReference type="AlphaFoldDB" id="A0A170ZM55"/>
<sequence length="76" mass="8651">MADRALALKTLHFLTIGEVMAKARIRIPRFSALKDGVNRICAGRFADNRKIIYLPTTLLLYFNESTGNYRPDSNLH</sequence>
<comment type="caution">
    <text evidence="1">The sequence shown here is derived from an EMBL/GenBank/DDBJ whole genome shotgun (WGS) entry which is preliminary data.</text>
</comment>
<evidence type="ECO:0000313" key="1">
    <source>
        <dbReference type="EMBL" id="GAT62813.1"/>
    </source>
</evidence>
<dbReference type="STRING" id="681398.PJIAN_3123"/>
<keyword evidence="2" id="KW-1185">Reference proteome</keyword>
<reference evidence="2" key="1">
    <citation type="submission" date="2016-04" db="EMBL/GenBank/DDBJ databases">
        <title>Draft genome sequence of Paludibacter jiangxiensis strain NM7.</title>
        <authorList>
            <person name="Qiu Y."/>
            <person name="Matsuura N."/>
            <person name="Ohashi A."/>
            <person name="Tourlousse M.D."/>
            <person name="Sekiguchi Y."/>
        </authorList>
    </citation>
    <scope>NUCLEOTIDE SEQUENCE [LARGE SCALE GENOMIC DNA]</scope>
    <source>
        <strain evidence="2">NM7</strain>
    </source>
</reference>
<name>A0A170ZM55_9BACT</name>
<organism evidence="1 2">
    <name type="scientific">Paludibacter jiangxiensis</name>
    <dbReference type="NCBI Taxonomy" id="681398"/>
    <lineage>
        <taxon>Bacteria</taxon>
        <taxon>Pseudomonadati</taxon>
        <taxon>Bacteroidota</taxon>
        <taxon>Bacteroidia</taxon>
        <taxon>Bacteroidales</taxon>
        <taxon>Paludibacteraceae</taxon>
        <taxon>Paludibacter</taxon>
    </lineage>
</organism>